<evidence type="ECO:0000313" key="2">
    <source>
        <dbReference type="EMBL" id="QFZ84983.1"/>
    </source>
</evidence>
<keyword evidence="1" id="KW-0560">Oxidoreductase</keyword>
<proteinExistence type="predicted"/>
<dbReference type="Proteomes" id="UP000326780">
    <property type="component" value="Chromosome"/>
</dbReference>
<gene>
    <name evidence="2" type="ORF">GFK26_20550</name>
</gene>
<organism evidence="2 3">
    <name type="scientific">Variovorax paradoxus</name>
    <dbReference type="NCBI Taxonomy" id="34073"/>
    <lineage>
        <taxon>Bacteria</taxon>
        <taxon>Pseudomonadati</taxon>
        <taxon>Pseudomonadota</taxon>
        <taxon>Betaproteobacteria</taxon>
        <taxon>Burkholderiales</taxon>
        <taxon>Comamonadaceae</taxon>
        <taxon>Variovorax</taxon>
    </lineage>
</organism>
<dbReference type="AlphaFoldDB" id="A0A5Q0M635"/>
<protein>
    <recommendedName>
        <fullName evidence="4">TauD/TfdA-like domain-containing protein</fullName>
    </recommendedName>
</protein>
<dbReference type="Gene3D" id="3.60.130.10">
    <property type="entry name" value="Clavaminate synthase-like"/>
    <property type="match status" value="1"/>
</dbReference>
<dbReference type="EMBL" id="CP045644">
    <property type="protein sequence ID" value="QFZ84983.1"/>
    <property type="molecule type" value="Genomic_DNA"/>
</dbReference>
<accession>A0A5Q0M635</accession>
<dbReference type="GO" id="GO:0016706">
    <property type="term" value="F:2-oxoglutarate-dependent dioxygenase activity"/>
    <property type="evidence" value="ECO:0007669"/>
    <property type="project" value="UniProtKB-ARBA"/>
</dbReference>
<reference evidence="2 3" key="1">
    <citation type="submission" date="2019-10" db="EMBL/GenBank/DDBJ databases">
        <title>Complete genome sequence of Variovorax paradoxus 5C-2.</title>
        <authorList>
            <person name="Gogoleva N.E."/>
            <person name="Balkin A.S."/>
        </authorList>
    </citation>
    <scope>NUCLEOTIDE SEQUENCE [LARGE SCALE GENOMIC DNA]</scope>
    <source>
        <strain evidence="2 3">5C-2</strain>
    </source>
</reference>
<evidence type="ECO:0008006" key="4">
    <source>
        <dbReference type="Google" id="ProtNLM"/>
    </source>
</evidence>
<name>A0A5Q0M635_VARPD</name>
<dbReference type="RefSeq" id="WP_153283600.1">
    <property type="nucleotide sequence ID" value="NZ_CP045644.1"/>
</dbReference>
<dbReference type="InterPro" id="IPR042098">
    <property type="entry name" value="TauD-like_sf"/>
</dbReference>
<dbReference type="SUPFAM" id="SSF51197">
    <property type="entry name" value="Clavaminate synthase-like"/>
    <property type="match status" value="1"/>
</dbReference>
<evidence type="ECO:0000313" key="3">
    <source>
        <dbReference type="Proteomes" id="UP000326780"/>
    </source>
</evidence>
<sequence length="368" mass="40257">MRVQPELSEGSLLPVRRRESIEENFSDVEVLTFTRLQAEMLENSATEIAKNGGPQAAGTQSMARASATAICETLDASQTAAAKRFADGELSLLIFEGMLDPTVGDLPAELPELSLLQEDFHCLRLASRSQILLNLVEHRAFAFDLDSNELVRMVGNFKGGGKTKLTEEPDLGALELSSHTGLALSAHTEPPYHCSFSPSGSHSPAPCALVLTARWNPKSEPTAILPMHRVIERIGAHHALALTAKVFQFTRTDSFAADKGEAGADVSILEIDGKGTFSLRYNSYRFSVSEEAPPPIKNAFQVLTDEVRRTDMVRLALQPSKAIVINNHKALHCRDEIEDNRRLLIRMFGYSPAAQEIVLSDDPLLVQG</sequence>
<evidence type="ECO:0000256" key="1">
    <source>
        <dbReference type="ARBA" id="ARBA00023002"/>
    </source>
</evidence>